<evidence type="ECO:0000313" key="1">
    <source>
        <dbReference type="EMBL" id="MBS0032408.1"/>
    </source>
</evidence>
<evidence type="ECO:0000313" key="2">
    <source>
        <dbReference type="Proteomes" id="UP000676386"/>
    </source>
</evidence>
<reference evidence="1 2" key="1">
    <citation type="submission" date="2021-04" db="EMBL/GenBank/DDBJ databases">
        <title>Chitinophaga sp. nov., isolated from the rhizosphere soil.</title>
        <authorList>
            <person name="He S."/>
        </authorList>
    </citation>
    <scope>NUCLEOTIDE SEQUENCE [LARGE SCALE GENOMIC DNA]</scope>
    <source>
        <strain evidence="1 2">2R12</strain>
    </source>
</reference>
<comment type="caution">
    <text evidence="1">The sequence shown here is derived from an EMBL/GenBank/DDBJ whole genome shotgun (WGS) entry which is preliminary data.</text>
</comment>
<protein>
    <submittedName>
        <fullName evidence="1">Uncharacterized protein</fullName>
    </submittedName>
</protein>
<sequence>MYMQSFFHGLEYQGLICTTLGWHEYTFRRMATDNIVFEPAVKEKIIQIQMDTLQTRIRHVQDYK</sequence>
<accession>A0ABS5JB19</accession>
<name>A0ABS5JB19_9BACT</name>
<keyword evidence="2" id="KW-1185">Reference proteome</keyword>
<dbReference type="Proteomes" id="UP000676386">
    <property type="component" value="Unassembled WGS sequence"/>
</dbReference>
<dbReference type="RefSeq" id="WP_211977564.1">
    <property type="nucleotide sequence ID" value="NZ_JAGTXB010000036.1"/>
</dbReference>
<dbReference type="EMBL" id="JAGTXB010000036">
    <property type="protein sequence ID" value="MBS0032408.1"/>
    <property type="molecule type" value="Genomic_DNA"/>
</dbReference>
<organism evidence="1 2">
    <name type="scientific">Chitinophaga hostae</name>
    <dbReference type="NCBI Taxonomy" id="2831022"/>
    <lineage>
        <taxon>Bacteria</taxon>
        <taxon>Pseudomonadati</taxon>
        <taxon>Bacteroidota</taxon>
        <taxon>Chitinophagia</taxon>
        <taxon>Chitinophagales</taxon>
        <taxon>Chitinophagaceae</taxon>
        <taxon>Chitinophaga</taxon>
    </lineage>
</organism>
<proteinExistence type="predicted"/>
<gene>
    <name evidence="1" type="ORF">KE626_34065</name>
</gene>